<dbReference type="InterPro" id="IPR002123">
    <property type="entry name" value="Plipid/glycerol_acylTrfase"/>
</dbReference>
<feature type="transmembrane region" description="Helical" evidence="2">
    <location>
        <begin position="540"/>
        <end position="568"/>
    </location>
</feature>
<dbReference type="AlphaFoldDB" id="A0A0N1I239"/>
<feature type="region of interest" description="Disordered" evidence="1">
    <location>
        <begin position="16"/>
        <end position="61"/>
    </location>
</feature>
<dbReference type="PANTHER" id="PTHR31605:SF0">
    <property type="entry name" value="GLYCEROL-3-PHOSPHATE O-ACYLTRANSFERASE 1"/>
    <property type="match status" value="1"/>
</dbReference>
<feature type="compositionally biased region" description="Basic residues" evidence="1">
    <location>
        <begin position="51"/>
        <end position="60"/>
    </location>
</feature>
<reference evidence="4 5" key="1">
    <citation type="journal article" date="2015" name="PLoS Pathog.">
        <title>Leptomonas seymouri: Adaptations to the Dixenous Life Cycle Analyzed by Genome Sequencing, Transcriptome Profiling and Co-infection with Leishmania donovani.</title>
        <authorList>
            <person name="Kraeva N."/>
            <person name="Butenko A."/>
            <person name="Hlavacova J."/>
            <person name="Kostygov A."/>
            <person name="Myskova J."/>
            <person name="Grybchuk D."/>
            <person name="Lestinova T."/>
            <person name="Votypka J."/>
            <person name="Volf P."/>
            <person name="Opperdoes F."/>
            <person name="Flegontov P."/>
            <person name="Lukes J."/>
            <person name="Yurchenko V."/>
        </authorList>
    </citation>
    <scope>NUCLEOTIDE SEQUENCE [LARGE SCALE GENOMIC DNA]</scope>
    <source>
        <strain evidence="4 5">ATCC 30220</strain>
    </source>
</reference>
<dbReference type="Pfam" id="PF01553">
    <property type="entry name" value="Acyltransferase"/>
    <property type="match status" value="1"/>
</dbReference>
<keyword evidence="4" id="KW-0012">Acyltransferase</keyword>
<dbReference type="GO" id="GO:0004366">
    <property type="term" value="F:glycerol-3-phosphate O-acyltransferase activity"/>
    <property type="evidence" value="ECO:0007669"/>
    <property type="project" value="TreeGrafter"/>
</dbReference>
<dbReference type="VEuPathDB" id="TriTrypDB:Lsey_0188_0190"/>
<evidence type="ECO:0000313" key="4">
    <source>
        <dbReference type="EMBL" id="KPI85434.1"/>
    </source>
</evidence>
<gene>
    <name evidence="4" type="ORF">ABL78_5524</name>
</gene>
<keyword evidence="2" id="KW-1133">Transmembrane helix</keyword>
<keyword evidence="5" id="KW-1185">Reference proteome</keyword>
<keyword evidence="2" id="KW-0812">Transmembrane</keyword>
<dbReference type="GO" id="GO:0008654">
    <property type="term" value="P:phospholipid biosynthetic process"/>
    <property type="evidence" value="ECO:0007669"/>
    <property type="project" value="TreeGrafter"/>
</dbReference>
<sequence length="725" mass="81233">MSSLDRSVRFSFEENIFTKDMADAPQGGASPPAGAVEKAAEEQKAAEGRPRAARTSKKMAKPLDSSLLAVACNNTGSAAPTSASPGKATTPKTPPPSSVPKSAMKARDRIGDIPRRSSFVFCGDCGQDIPIEEWPDHRDRLRKVKLVDQVSTFHYTIFRLIGEFLMWVLRSVYFREVTVVGLENIPRAGAVVFYGNHQNQFIDALMMNSHCGRPVRFLMAEKSFRQPVIGQFGRMFNSVPVIRPQDVPLVAAEGRLVKTDGKTILGEGTKFSALEKGDVLLWEVPGCSKVRAQVSRICSDVEVEVTVPISPEHQISEPTEYKSSRRIDHSEMYAKVYDTLQKNQCIGIFPEGGSHDHTSLLPLKAGVALFSLGAAERHISVKIVPVGLTYLYGHKFRSRAYIEFGEPISPPEDLVQLFDTDKRKATGLFLEQLNAALLAVTINVPDYKTLNFLHSFRQLYQPPNCTLSARDYLRLIRRLSNVIEEKKDSPDFVEFREKVENYSDFCSALMVRDSQAATLKKLLHADSETPQVELLLRRTFALYLMGVILVPFFLVGLPIGGIVKYFALKRTKQALSASKVKIVGADVTGSFKIIISFAVVPAVFMFVSLIVLIYTDARTALVVLFSLPMAMYVSLLILQEAIMELRAALPLFMSLVSRHKQFKKLYERREDLARQARVIVHKYDPQLEDEMRVYMDMCESGDDLDREPSLFSLRYNVRRRQATNG</sequence>
<dbReference type="Proteomes" id="UP000038009">
    <property type="component" value="Unassembled WGS sequence"/>
</dbReference>
<feature type="transmembrane region" description="Helical" evidence="2">
    <location>
        <begin position="620"/>
        <end position="638"/>
    </location>
</feature>
<evidence type="ECO:0000256" key="1">
    <source>
        <dbReference type="SAM" id="MobiDB-lite"/>
    </source>
</evidence>
<accession>A0A0N1I239</accession>
<dbReference type="OMA" id="IMALGCM"/>
<feature type="region of interest" description="Disordered" evidence="1">
    <location>
        <begin position="76"/>
        <end position="106"/>
    </location>
</feature>
<dbReference type="InterPro" id="IPR052744">
    <property type="entry name" value="GPAT/DAPAT"/>
</dbReference>
<proteinExistence type="predicted"/>
<dbReference type="SUPFAM" id="SSF69593">
    <property type="entry name" value="Glycerol-3-phosphate (1)-acyltransferase"/>
    <property type="match status" value="2"/>
</dbReference>
<dbReference type="PANTHER" id="PTHR31605">
    <property type="entry name" value="GLYCEROL-3-PHOSPHATE O-ACYLTRANSFERASE 1"/>
    <property type="match status" value="1"/>
</dbReference>
<protein>
    <submittedName>
        <fullName evidence="4">Putative glycerol-3-phosphate acyltransferase</fullName>
    </submittedName>
</protein>
<dbReference type="OrthoDB" id="2427554at2759"/>
<name>A0A0N1I239_LEPSE</name>
<evidence type="ECO:0000256" key="2">
    <source>
        <dbReference type="SAM" id="Phobius"/>
    </source>
</evidence>
<organism evidence="4 5">
    <name type="scientific">Leptomonas seymouri</name>
    <dbReference type="NCBI Taxonomy" id="5684"/>
    <lineage>
        <taxon>Eukaryota</taxon>
        <taxon>Discoba</taxon>
        <taxon>Euglenozoa</taxon>
        <taxon>Kinetoplastea</taxon>
        <taxon>Metakinetoplastina</taxon>
        <taxon>Trypanosomatida</taxon>
        <taxon>Trypanosomatidae</taxon>
        <taxon>Leishmaniinae</taxon>
        <taxon>Leptomonas</taxon>
    </lineage>
</organism>
<feature type="domain" description="Phospholipid/glycerol acyltransferase" evidence="3">
    <location>
        <begin position="191"/>
        <end position="391"/>
    </location>
</feature>
<keyword evidence="2" id="KW-0472">Membrane</keyword>
<feature type="compositionally biased region" description="Low complexity" evidence="1">
    <location>
        <begin position="23"/>
        <end position="37"/>
    </location>
</feature>
<comment type="caution">
    <text evidence="4">The sequence shown here is derived from an EMBL/GenBank/DDBJ whole genome shotgun (WGS) entry which is preliminary data.</text>
</comment>
<evidence type="ECO:0000313" key="5">
    <source>
        <dbReference type="Proteomes" id="UP000038009"/>
    </source>
</evidence>
<evidence type="ECO:0000259" key="3">
    <source>
        <dbReference type="SMART" id="SM00563"/>
    </source>
</evidence>
<keyword evidence="4" id="KW-0808">Transferase</keyword>
<dbReference type="SMART" id="SM00563">
    <property type="entry name" value="PlsC"/>
    <property type="match status" value="1"/>
</dbReference>
<feature type="transmembrane region" description="Helical" evidence="2">
    <location>
        <begin position="589"/>
        <end position="614"/>
    </location>
</feature>
<dbReference type="CDD" id="cd07992">
    <property type="entry name" value="LPLAT_AAK14816-like"/>
    <property type="match status" value="1"/>
</dbReference>
<dbReference type="EMBL" id="LJSK01000188">
    <property type="protein sequence ID" value="KPI85434.1"/>
    <property type="molecule type" value="Genomic_DNA"/>
</dbReference>
<feature type="compositionally biased region" description="Basic and acidic residues" evidence="1">
    <location>
        <begin position="38"/>
        <end position="50"/>
    </location>
</feature>
<dbReference type="GO" id="GO:0016287">
    <property type="term" value="F:glycerone-phosphate O-acyltransferase activity"/>
    <property type="evidence" value="ECO:0007669"/>
    <property type="project" value="TreeGrafter"/>
</dbReference>